<dbReference type="GO" id="GO:0005835">
    <property type="term" value="C:fatty acid synthase complex"/>
    <property type="evidence" value="ECO:0007669"/>
    <property type="project" value="InterPro"/>
</dbReference>
<dbReference type="GO" id="GO:0004312">
    <property type="term" value="F:fatty acid synthase activity"/>
    <property type="evidence" value="ECO:0007669"/>
    <property type="project" value="InterPro"/>
</dbReference>
<organism evidence="2">
    <name type="scientific">Variovorax paradoxus (strain S110)</name>
    <dbReference type="NCBI Taxonomy" id="543728"/>
    <lineage>
        <taxon>Bacteria</taxon>
        <taxon>Pseudomonadati</taxon>
        <taxon>Pseudomonadota</taxon>
        <taxon>Betaproteobacteria</taxon>
        <taxon>Burkholderiales</taxon>
        <taxon>Comamonadaceae</taxon>
        <taxon>Variovorax</taxon>
    </lineage>
</organism>
<dbReference type="InterPro" id="IPR029069">
    <property type="entry name" value="HotDog_dom_sf"/>
</dbReference>
<feature type="domain" description="MaoC-like" evidence="1">
    <location>
        <begin position="33"/>
        <end position="126"/>
    </location>
</feature>
<dbReference type="HOGENOM" id="CLU_094876_4_1_4"/>
<dbReference type="KEGG" id="vap:Vapar_5770"/>
<accession>C5D015</accession>
<dbReference type="GO" id="GO:0006633">
    <property type="term" value="P:fatty acid biosynthetic process"/>
    <property type="evidence" value="ECO:0007669"/>
    <property type="project" value="InterPro"/>
</dbReference>
<dbReference type="CDD" id="cd03453">
    <property type="entry name" value="SAV4209_like"/>
    <property type="match status" value="1"/>
</dbReference>
<dbReference type="InterPro" id="IPR003965">
    <property type="entry name" value="Fatty_acid_synthase"/>
</dbReference>
<dbReference type="SUPFAM" id="SSF54637">
    <property type="entry name" value="Thioesterase/thiol ester dehydrase-isomerase"/>
    <property type="match status" value="1"/>
</dbReference>
<dbReference type="PRINTS" id="PR01483">
    <property type="entry name" value="FASYNTHASE"/>
</dbReference>
<evidence type="ECO:0000259" key="1">
    <source>
        <dbReference type="Pfam" id="PF01575"/>
    </source>
</evidence>
<dbReference type="eggNOG" id="COG2030">
    <property type="taxonomic scope" value="Bacteria"/>
</dbReference>
<reference evidence="2" key="1">
    <citation type="submission" date="2009-06" db="EMBL/GenBank/DDBJ databases">
        <title>Complete sequence of chromosome 2 of Variovorax paradoxus S110.</title>
        <authorList>
            <consortium name="US DOE Joint Genome Institute"/>
            <person name="Lucas S."/>
            <person name="Copeland A."/>
            <person name="Lapidus A."/>
            <person name="Glavina del Rio T."/>
            <person name="Tice H."/>
            <person name="Bruce D."/>
            <person name="Goodwin L."/>
            <person name="Pitluck S."/>
            <person name="Chertkov O."/>
            <person name="Brettin T."/>
            <person name="Detter J.C."/>
            <person name="Han C."/>
            <person name="Larimer F."/>
            <person name="Land M."/>
            <person name="Hauser L."/>
            <person name="Kyrpides N."/>
            <person name="Ovchinnikova G."/>
            <person name="Orwin P."/>
            <person name="Leadbetter J.R."/>
            <person name="Spain J.C."/>
            <person name="Han J.I."/>
        </authorList>
    </citation>
    <scope>NUCLEOTIDE SEQUENCE</scope>
    <source>
        <strain evidence="2">S110</strain>
    </source>
</reference>
<sequence length="149" mass="16442">MKNRKFAMTTATLPDWNALQPGDALPPLELPPIRRLDLALYCGASGDHNPIHVDIDFARSAGMPDVFAHGMLSAAWLARLLTHWVPQPAIRSLDLRFAAITQVGERIRCTGTVAEKFEHEGRRSVRLKLMTANHEGAARLSAEALVAWP</sequence>
<dbReference type="InterPro" id="IPR002539">
    <property type="entry name" value="MaoC-like_dom"/>
</dbReference>
<proteinExistence type="predicted"/>
<dbReference type="AlphaFoldDB" id="C5D015"/>
<gene>
    <name evidence="2" type="ordered locus">Vapar_5770</name>
</gene>
<name>C5D015_VARPS</name>
<dbReference type="Pfam" id="PF01575">
    <property type="entry name" value="MaoC_dehydratas"/>
    <property type="match status" value="1"/>
</dbReference>
<evidence type="ECO:0000313" key="2">
    <source>
        <dbReference type="EMBL" id="ACS22359.1"/>
    </source>
</evidence>
<dbReference type="PANTHER" id="PTHR43841">
    <property type="entry name" value="3-HYDROXYACYL-THIOESTER DEHYDRATASE HTDX-RELATED"/>
    <property type="match status" value="1"/>
</dbReference>
<dbReference type="PANTHER" id="PTHR43841:SF3">
    <property type="entry name" value="(3R)-HYDROXYACYL-ACP DEHYDRATASE SUBUNIT HADB"/>
    <property type="match status" value="1"/>
</dbReference>
<protein>
    <submittedName>
        <fullName evidence="2">MaoC domain protein dehydratase</fullName>
    </submittedName>
</protein>
<dbReference type="EMBL" id="CP001636">
    <property type="protein sequence ID" value="ACS22359.1"/>
    <property type="molecule type" value="Genomic_DNA"/>
</dbReference>
<dbReference type="STRING" id="543728.Vapar_5770"/>
<dbReference type="Gene3D" id="3.10.129.10">
    <property type="entry name" value="Hotdog Thioesterase"/>
    <property type="match status" value="1"/>
</dbReference>